<evidence type="ECO:0000256" key="2">
    <source>
        <dbReference type="ARBA" id="ARBA00023239"/>
    </source>
</evidence>
<dbReference type="Pfam" id="PF00596">
    <property type="entry name" value="Aldolase_II"/>
    <property type="match status" value="1"/>
</dbReference>
<evidence type="ECO:0000313" key="5">
    <source>
        <dbReference type="Proteomes" id="UP000249782"/>
    </source>
</evidence>
<dbReference type="PANTHER" id="PTHR22789:SF0">
    <property type="entry name" value="3-OXO-TETRONATE 4-PHOSPHATE DECARBOXYLASE-RELATED"/>
    <property type="match status" value="1"/>
</dbReference>
<dbReference type="SMART" id="SM01007">
    <property type="entry name" value="Aldolase_II"/>
    <property type="match status" value="1"/>
</dbReference>
<accession>A0A328P9V2</accession>
<dbReference type="GO" id="GO:0046872">
    <property type="term" value="F:metal ion binding"/>
    <property type="evidence" value="ECO:0007669"/>
    <property type="project" value="UniProtKB-KW"/>
</dbReference>
<evidence type="ECO:0000259" key="3">
    <source>
        <dbReference type="SMART" id="SM01007"/>
    </source>
</evidence>
<proteinExistence type="predicted"/>
<evidence type="ECO:0000313" key="4">
    <source>
        <dbReference type="EMBL" id="RAO78959.1"/>
    </source>
</evidence>
<keyword evidence="1" id="KW-0479">Metal-binding</keyword>
<name>A0A328P9V2_9EURY</name>
<evidence type="ECO:0000256" key="1">
    <source>
        <dbReference type="ARBA" id="ARBA00022723"/>
    </source>
</evidence>
<dbReference type="GO" id="GO:0016832">
    <property type="term" value="F:aldehyde-lyase activity"/>
    <property type="evidence" value="ECO:0007669"/>
    <property type="project" value="TreeGrafter"/>
</dbReference>
<comment type="caution">
    <text evidence="4">The sequence shown here is derived from an EMBL/GenBank/DDBJ whole genome shotgun (WGS) entry which is preliminary data.</text>
</comment>
<dbReference type="GO" id="GO:0019323">
    <property type="term" value="P:pentose catabolic process"/>
    <property type="evidence" value="ECO:0007669"/>
    <property type="project" value="TreeGrafter"/>
</dbReference>
<dbReference type="EMBL" id="QLOE01000006">
    <property type="protein sequence ID" value="RAO78959.1"/>
    <property type="molecule type" value="Genomic_DNA"/>
</dbReference>
<organism evidence="4 5">
    <name type="scientific">Methanothermobacter tenebrarum</name>
    <dbReference type="NCBI Taxonomy" id="680118"/>
    <lineage>
        <taxon>Archaea</taxon>
        <taxon>Methanobacteriati</taxon>
        <taxon>Methanobacteriota</taxon>
        <taxon>Methanomada group</taxon>
        <taxon>Methanobacteria</taxon>
        <taxon>Methanobacteriales</taxon>
        <taxon>Methanobacteriaceae</taxon>
        <taxon>Methanothermobacter</taxon>
    </lineage>
</organism>
<dbReference type="PANTHER" id="PTHR22789">
    <property type="entry name" value="FUCULOSE PHOSPHATE ALDOLASE"/>
    <property type="match status" value="1"/>
</dbReference>
<reference evidence="4 5" key="1">
    <citation type="submission" date="2018-06" db="EMBL/GenBank/DDBJ databases">
        <title>Draft genome sequence of hyperthermophilic methanogen Methanothermobacter tenebrarum sp. MCM-B 1447.</title>
        <authorList>
            <person name="Pore S.D."/>
            <person name="Dagar S."/>
            <person name="Dhakephalkar P.K."/>
        </authorList>
    </citation>
    <scope>NUCLEOTIDE SEQUENCE [LARGE SCALE GENOMIC DNA]</scope>
    <source>
        <strain evidence="4 5">MCM B 1447</strain>
    </source>
</reference>
<protein>
    <submittedName>
        <fullName evidence="4">Class II aldolase/adducin family protein</fullName>
    </submittedName>
</protein>
<keyword evidence="5" id="KW-1185">Reference proteome</keyword>
<dbReference type="OrthoDB" id="18709at2157"/>
<dbReference type="InterPro" id="IPR050197">
    <property type="entry name" value="Aldolase_class_II_sugar_metab"/>
</dbReference>
<sequence length="186" mass="20206">MNIKELVKAAHYLYSSGLVLGSAGNISIRLSMGEIAITPTGVPLSLVTEENVAIVGMDGSRLLGGDPSSELYLHLGIYKVRKDIKSIVHTHSPYATAFAFSDKRLKGLEGFNGVEEDSMVEVAYHKPGSLELARECAEKIKEGKILILKNHGVVCCGSNLREAIQLAEFIEQSAKTQFLAYILTKI</sequence>
<dbReference type="UniPathway" id="UPA00071"/>
<dbReference type="Proteomes" id="UP000249782">
    <property type="component" value="Unassembled WGS sequence"/>
</dbReference>
<dbReference type="AlphaFoldDB" id="A0A328P9V2"/>
<feature type="domain" description="Class II aldolase/adducin N-terminal" evidence="3">
    <location>
        <begin position="4"/>
        <end position="178"/>
    </location>
</feature>
<dbReference type="InterPro" id="IPR036409">
    <property type="entry name" value="Aldolase_II/adducin_N_sf"/>
</dbReference>
<dbReference type="SUPFAM" id="SSF53639">
    <property type="entry name" value="AraD/HMP-PK domain-like"/>
    <property type="match status" value="1"/>
</dbReference>
<dbReference type="GO" id="GO:0005829">
    <property type="term" value="C:cytosol"/>
    <property type="evidence" value="ECO:0007669"/>
    <property type="project" value="TreeGrafter"/>
</dbReference>
<gene>
    <name evidence="4" type="ORF">DPC56_05465</name>
</gene>
<dbReference type="InterPro" id="IPR001303">
    <property type="entry name" value="Aldolase_II/adducin_N"/>
</dbReference>
<dbReference type="Gene3D" id="3.40.225.10">
    <property type="entry name" value="Class II aldolase/adducin N-terminal domain"/>
    <property type="match status" value="1"/>
</dbReference>
<keyword evidence="2" id="KW-0456">Lyase</keyword>